<evidence type="ECO:0000313" key="6">
    <source>
        <dbReference type="Proteomes" id="UP000321617"/>
    </source>
</evidence>
<protein>
    <submittedName>
        <fullName evidence="5">Golgi phosphoprotein 3 GPP34</fullName>
    </submittedName>
</protein>
<name>A0A562VDD6_9ACTN</name>
<keyword evidence="4" id="KW-0472">Membrane</keyword>
<keyword evidence="2" id="KW-0333">Golgi apparatus</keyword>
<dbReference type="Gene3D" id="1.10.3630.10">
    <property type="entry name" value="yeast vps74-n-term truncation variant domain like"/>
    <property type="match status" value="1"/>
</dbReference>
<organism evidence="5 6">
    <name type="scientific">Stackebrandtia albiflava</name>
    <dbReference type="NCBI Taxonomy" id="406432"/>
    <lineage>
        <taxon>Bacteria</taxon>
        <taxon>Bacillati</taxon>
        <taxon>Actinomycetota</taxon>
        <taxon>Actinomycetes</taxon>
        <taxon>Glycomycetales</taxon>
        <taxon>Glycomycetaceae</taxon>
        <taxon>Stackebrandtia</taxon>
    </lineage>
</organism>
<gene>
    <name evidence="5" type="ORF">LX16_1613</name>
</gene>
<dbReference type="RefSeq" id="WP_147135342.1">
    <property type="nucleotide sequence ID" value="NZ_BAABIJ010000001.1"/>
</dbReference>
<dbReference type="InterPro" id="IPR038261">
    <property type="entry name" value="GPP34-like_sf"/>
</dbReference>
<evidence type="ECO:0000256" key="3">
    <source>
        <dbReference type="ARBA" id="ARBA00023121"/>
    </source>
</evidence>
<dbReference type="AlphaFoldDB" id="A0A562VDD6"/>
<accession>A0A562VDD6</accession>
<comment type="subcellular location">
    <subcellularLocation>
        <location evidence="1">Golgi apparatus membrane</location>
        <topology evidence="1">Peripheral membrane protein</topology>
        <orientation evidence="1">Cytoplasmic side</orientation>
    </subcellularLocation>
</comment>
<proteinExistence type="predicted"/>
<comment type="caution">
    <text evidence="5">The sequence shown here is derived from an EMBL/GenBank/DDBJ whole genome shotgun (WGS) entry which is preliminary data.</text>
</comment>
<evidence type="ECO:0000256" key="4">
    <source>
        <dbReference type="ARBA" id="ARBA00023136"/>
    </source>
</evidence>
<evidence type="ECO:0000313" key="5">
    <source>
        <dbReference type="EMBL" id="TWJ15894.1"/>
    </source>
</evidence>
<dbReference type="EMBL" id="VLLL01000005">
    <property type="protein sequence ID" value="TWJ15894.1"/>
    <property type="molecule type" value="Genomic_DNA"/>
</dbReference>
<dbReference type="Proteomes" id="UP000321617">
    <property type="component" value="Unassembled WGS sequence"/>
</dbReference>
<dbReference type="GO" id="GO:0070273">
    <property type="term" value="F:phosphatidylinositol-4-phosphate binding"/>
    <property type="evidence" value="ECO:0007669"/>
    <property type="project" value="InterPro"/>
</dbReference>
<dbReference type="OrthoDB" id="4962633at2"/>
<dbReference type="InterPro" id="IPR008628">
    <property type="entry name" value="GPP34-like"/>
</dbReference>
<dbReference type="Pfam" id="PF05719">
    <property type="entry name" value="GPP34"/>
    <property type="match status" value="1"/>
</dbReference>
<evidence type="ECO:0000256" key="2">
    <source>
        <dbReference type="ARBA" id="ARBA00023034"/>
    </source>
</evidence>
<dbReference type="GO" id="GO:0005737">
    <property type="term" value="C:cytoplasm"/>
    <property type="evidence" value="ECO:0007669"/>
    <property type="project" value="UniProtKB-ARBA"/>
</dbReference>
<sequence length="221" mass="23741">MVILAEELLLLAYRDDTGRNQVSHLELGLAGALLLELAVAERIDVVDKRVTVVDSTPTGDPLLDDALARIGADRPRKAQFWVQKLSKRIVATVLDRLVARGTLRHHPDRVLGLFPFQRYLPVPGDRVESDARDRLAHVVATGMARDAHDAGLASLVYALQMERKVFPDRRRKEVRAALKAAGDGAWASQATRQAVEAAQAAVMAAITAAIAASAAATGSSG</sequence>
<keyword evidence="6" id="KW-1185">Reference proteome</keyword>
<dbReference type="GO" id="GO:0012505">
    <property type="term" value="C:endomembrane system"/>
    <property type="evidence" value="ECO:0007669"/>
    <property type="project" value="UniProtKB-ARBA"/>
</dbReference>
<keyword evidence="3" id="KW-0446">Lipid-binding</keyword>
<evidence type="ECO:0000256" key="1">
    <source>
        <dbReference type="ARBA" id="ARBA00004255"/>
    </source>
</evidence>
<reference evidence="5 6" key="1">
    <citation type="journal article" date="2013" name="Stand. Genomic Sci.">
        <title>Genomic Encyclopedia of Type Strains, Phase I: The one thousand microbial genomes (KMG-I) project.</title>
        <authorList>
            <person name="Kyrpides N.C."/>
            <person name="Woyke T."/>
            <person name="Eisen J.A."/>
            <person name="Garrity G."/>
            <person name="Lilburn T.G."/>
            <person name="Beck B.J."/>
            <person name="Whitman W.B."/>
            <person name="Hugenholtz P."/>
            <person name="Klenk H.P."/>
        </authorList>
    </citation>
    <scope>NUCLEOTIDE SEQUENCE [LARGE SCALE GENOMIC DNA]</scope>
    <source>
        <strain evidence="5 6">DSM 45044</strain>
    </source>
</reference>